<reference evidence="2 3" key="1">
    <citation type="submission" date="2023-03" db="EMBL/GenBank/DDBJ databases">
        <authorList>
            <person name="Kaur S."/>
            <person name="Espinosa-Saiz D."/>
            <person name="Velazquez E."/>
            <person name="Menendez E."/>
            <person name="diCenzo G.C."/>
        </authorList>
    </citation>
    <scope>NUCLEOTIDE SEQUENCE [LARGE SCALE GENOMIC DNA]</scope>
    <source>
        <strain evidence="2 3">LMG 24692</strain>
    </source>
</reference>
<dbReference type="RefSeq" id="WP_280663336.1">
    <property type="nucleotide sequence ID" value="NZ_CP120374.1"/>
</dbReference>
<gene>
    <name evidence="2" type="ORF">PZN02_004597</name>
</gene>
<proteinExistence type="predicted"/>
<sequence length="81" mass="8618">MIVFATLAGNRYDAELTVGGTVLRILALDWTAMLFAETILKFGGTALQVFAVVLGVTQVALGLQVILHSLAMIGVFAERPI</sequence>
<dbReference type="Proteomes" id="UP001229355">
    <property type="component" value="Chromosome 2"/>
</dbReference>
<evidence type="ECO:0000313" key="2">
    <source>
        <dbReference type="EMBL" id="WEX91375.1"/>
    </source>
</evidence>
<keyword evidence="1" id="KW-1133">Transmembrane helix</keyword>
<organism evidence="2 3">
    <name type="scientific">Sinorhizobium garamanticum</name>
    <dbReference type="NCBI Taxonomy" id="680247"/>
    <lineage>
        <taxon>Bacteria</taxon>
        <taxon>Pseudomonadati</taxon>
        <taxon>Pseudomonadota</taxon>
        <taxon>Alphaproteobacteria</taxon>
        <taxon>Hyphomicrobiales</taxon>
        <taxon>Rhizobiaceae</taxon>
        <taxon>Sinorhizobium/Ensifer group</taxon>
        <taxon>Sinorhizobium</taxon>
    </lineage>
</organism>
<accession>A0ABY8DP68</accession>
<evidence type="ECO:0000256" key="1">
    <source>
        <dbReference type="SAM" id="Phobius"/>
    </source>
</evidence>
<dbReference type="EMBL" id="CP120374">
    <property type="protein sequence ID" value="WEX91375.1"/>
    <property type="molecule type" value="Genomic_DNA"/>
</dbReference>
<feature type="transmembrane region" description="Helical" evidence="1">
    <location>
        <begin position="49"/>
        <end position="77"/>
    </location>
</feature>
<name>A0ABY8DP68_9HYPH</name>
<keyword evidence="3" id="KW-1185">Reference proteome</keyword>
<keyword evidence="1" id="KW-0812">Transmembrane</keyword>
<keyword evidence="1" id="KW-0472">Membrane</keyword>
<protein>
    <submittedName>
        <fullName evidence="2">Uncharacterized protein</fullName>
    </submittedName>
</protein>
<evidence type="ECO:0000313" key="3">
    <source>
        <dbReference type="Proteomes" id="UP001229355"/>
    </source>
</evidence>